<dbReference type="Proteomes" id="UP000801492">
    <property type="component" value="Unassembled WGS sequence"/>
</dbReference>
<evidence type="ECO:0000313" key="1">
    <source>
        <dbReference type="EMBL" id="KAF2883281.1"/>
    </source>
</evidence>
<reference evidence="1" key="1">
    <citation type="submission" date="2019-08" db="EMBL/GenBank/DDBJ databases">
        <title>The genome of the North American firefly Photinus pyralis.</title>
        <authorList>
            <consortium name="Photinus pyralis genome working group"/>
            <person name="Fallon T.R."/>
            <person name="Sander Lower S.E."/>
            <person name="Weng J.-K."/>
        </authorList>
    </citation>
    <scope>NUCLEOTIDE SEQUENCE</scope>
    <source>
        <strain evidence="1">TRF0915ILg1</strain>
        <tissue evidence="1">Whole body</tissue>
    </source>
</reference>
<gene>
    <name evidence="1" type="ORF">ILUMI_22888</name>
</gene>
<sequence length="181" mass="20712">MIICRRLLEATKNLPELGTFQFGLSESGWMKAEILFEYVSNVLYPNLKKLGIQFPSDSIHENISSDDKIHTLSLQEFSTSQKYCHVLTKLQPVDNLEGHVNLSKQNENVEAHIYDITILPTTNTDDSTEFFDTENLPVIVTTNKDEVDEDEVVENKVDDNEHDFIWDSDDAMNTKEEEGNV</sequence>
<dbReference type="AlphaFoldDB" id="A0A8K0CD05"/>
<name>A0A8K0CD05_IGNLU</name>
<dbReference type="EMBL" id="VTPC01090448">
    <property type="protein sequence ID" value="KAF2883281.1"/>
    <property type="molecule type" value="Genomic_DNA"/>
</dbReference>
<proteinExistence type="predicted"/>
<protein>
    <submittedName>
        <fullName evidence="1">Uncharacterized protein</fullName>
    </submittedName>
</protein>
<organism evidence="1 2">
    <name type="scientific">Ignelater luminosus</name>
    <name type="common">Cucubano</name>
    <name type="synonym">Pyrophorus luminosus</name>
    <dbReference type="NCBI Taxonomy" id="2038154"/>
    <lineage>
        <taxon>Eukaryota</taxon>
        <taxon>Metazoa</taxon>
        <taxon>Ecdysozoa</taxon>
        <taxon>Arthropoda</taxon>
        <taxon>Hexapoda</taxon>
        <taxon>Insecta</taxon>
        <taxon>Pterygota</taxon>
        <taxon>Neoptera</taxon>
        <taxon>Endopterygota</taxon>
        <taxon>Coleoptera</taxon>
        <taxon>Polyphaga</taxon>
        <taxon>Elateriformia</taxon>
        <taxon>Elateroidea</taxon>
        <taxon>Elateridae</taxon>
        <taxon>Agrypninae</taxon>
        <taxon>Pyrophorini</taxon>
        <taxon>Ignelater</taxon>
    </lineage>
</organism>
<accession>A0A8K0CD05</accession>
<evidence type="ECO:0000313" key="2">
    <source>
        <dbReference type="Proteomes" id="UP000801492"/>
    </source>
</evidence>
<keyword evidence="2" id="KW-1185">Reference proteome</keyword>
<comment type="caution">
    <text evidence="1">The sequence shown here is derived from an EMBL/GenBank/DDBJ whole genome shotgun (WGS) entry which is preliminary data.</text>
</comment>